<organism evidence="4 5">
    <name type="scientific">Stephania japonica</name>
    <dbReference type="NCBI Taxonomy" id="461633"/>
    <lineage>
        <taxon>Eukaryota</taxon>
        <taxon>Viridiplantae</taxon>
        <taxon>Streptophyta</taxon>
        <taxon>Embryophyta</taxon>
        <taxon>Tracheophyta</taxon>
        <taxon>Spermatophyta</taxon>
        <taxon>Magnoliopsida</taxon>
        <taxon>Ranunculales</taxon>
        <taxon>Menispermaceae</taxon>
        <taxon>Menispermoideae</taxon>
        <taxon>Cissampelideae</taxon>
        <taxon>Stephania</taxon>
    </lineage>
</organism>
<feature type="compositionally biased region" description="Polar residues" evidence="1">
    <location>
        <begin position="404"/>
        <end position="417"/>
    </location>
</feature>
<evidence type="ECO:0000259" key="3">
    <source>
        <dbReference type="PROSITE" id="PS51294"/>
    </source>
</evidence>
<feature type="domain" description="HTH myb-type" evidence="3">
    <location>
        <begin position="493"/>
        <end position="547"/>
    </location>
</feature>
<proteinExistence type="predicted"/>
<reference evidence="4 5" key="1">
    <citation type="submission" date="2024-01" db="EMBL/GenBank/DDBJ databases">
        <title>Genome assemblies of Stephania.</title>
        <authorList>
            <person name="Yang L."/>
        </authorList>
    </citation>
    <scope>NUCLEOTIDE SEQUENCE [LARGE SCALE GENOMIC DNA]</scope>
    <source>
        <strain evidence="4">QJT</strain>
        <tissue evidence="4">Leaf</tissue>
    </source>
</reference>
<dbReference type="PROSITE" id="PS51294">
    <property type="entry name" value="HTH_MYB"/>
    <property type="match status" value="1"/>
</dbReference>
<dbReference type="PROSITE" id="PS50090">
    <property type="entry name" value="MYB_LIKE"/>
    <property type="match status" value="1"/>
</dbReference>
<dbReference type="InterPro" id="IPR001005">
    <property type="entry name" value="SANT/Myb"/>
</dbReference>
<dbReference type="Gene3D" id="1.10.10.60">
    <property type="entry name" value="Homeodomain-like"/>
    <property type="match status" value="1"/>
</dbReference>
<dbReference type="PANTHER" id="PTHR46993">
    <property type="entry name" value="MYB TRANSCRIPTION FACTOR"/>
    <property type="match status" value="1"/>
</dbReference>
<dbReference type="SMART" id="SM00717">
    <property type="entry name" value="SANT"/>
    <property type="match status" value="1"/>
</dbReference>
<feature type="domain" description="Myb-like" evidence="2">
    <location>
        <begin position="491"/>
        <end position="546"/>
    </location>
</feature>
<dbReference type="AlphaFoldDB" id="A0AAP0PME2"/>
<feature type="region of interest" description="Disordered" evidence="1">
    <location>
        <begin position="396"/>
        <end position="417"/>
    </location>
</feature>
<sequence length="547" mass="61941">MVIKAHQGHRSFPWARQLGPFSLQVICNLQRLPNPETKRGAKHTKATVQVFFNKKKKNSQASRRLNKGIFSMDAEVGRWIIEFLVRQPIKDHVLNRLIAVLPLPKDDSRLMKLLILRRISSEVSLGLISENILDSLEMIEEIDHDEGVKILDSMKEAYCKVAVDCTVRFLREDPDNSRAYFCSVVRVWRGRFILMKLWGDVGLVSDQMLDVYDEIEAAVWNADVCKRLLLKFTRNDALESVRVFVKEAMQEIGCSFLEQMARKVNENDGPEVQLPSDTVIADQIEEGYGSLHDQLHQDSDILIGKNSNSDGTNVDASKFNARAENGVNNISVNMDVDSRKELHQGSNKCKLPLTPEVDKVQKALKSSTTELHVAVEDPLPDALRMAATVSSDMTRNETNHMHSGENQNAGGSDTCNPSDDADHMKEVVTENQTVVPRSSIMIRNSSARTHEWDECSIKSSSDGLPNRLHLRTPSNRRASPLIKHDAERGVGGRRKKKRWSSLEEQTLLDGVKEYGRGNWSLILENYRHVLAERTAVDLKDKWRNMTK</sequence>
<dbReference type="InterPro" id="IPR017930">
    <property type="entry name" value="Myb_dom"/>
</dbReference>
<evidence type="ECO:0000313" key="4">
    <source>
        <dbReference type="EMBL" id="KAK9147010.1"/>
    </source>
</evidence>
<name>A0AAP0PME2_9MAGN</name>
<dbReference type="EMBL" id="JBBNAE010000002">
    <property type="protein sequence ID" value="KAK9147010.1"/>
    <property type="molecule type" value="Genomic_DNA"/>
</dbReference>
<evidence type="ECO:0000313" key="5">
    <source>
        <dbReference type="Proteomes" id="UP001417504"/>
    </source>
</evidence>
<dbReference type="CDD" id="cd11660">
    <property type="entry name" value="SANT_TRF"/>
    <property type="match status" value="1"/>
</dbReference>
<accession>A0AAP0PME2</accession>
<dbReference type="Pfam" id="PF00249">
    <property type="entry name" value="Myb_DNA-binding"/>
    <property type="match status" value="1"/>
</dbReference>
<dbReference type="InterPro" id="IPR009057">
    <property type="entry name" value="Homeodomain-like_sf"/>
</dbReference>
<protein>
    <submittedName>
        <fullName evidence="4">Uncharacterized protein</fullName>
    </submittedName>
</protein>
<evidence type="ECO:0000259" key="2">
    <source>
        <dbReference type="PROSITE" id="PS50090"/>
    </source>
</evidence>
<comment type="caution">
    <text evidence="4">The sequence shown here is derived from an EMBL/GenBank/DDBJ whole genome shotgun (WGS) entry which is preliminary data.</text>
</comment>
<gene>
    <name evidence="4" type="ORF">Sjap_006913</name>
</gene>
<evidence type="ECO:0000256" key="1">
    <source>
        <dbReference type="SAM" id="MobiDB-lite"/>
    </source>
</evidence>
<dbReference type="PANTHER" id="PTHR46993:SF6">
    <property type="entry name" value="MYB TRANSCRIPTION FACTOR"/>
    <property type="match status" value="1"/>
</dbReference>
<dbReference type="Proteomes" id="UP001417504">
    <property type="component" value="Unassembled WGS sequence"/>
</dbReference>
<keyword evidence="5" id="KW-1185">Reference proteome</keyword>
<dbReference type="SUPFAM" id="SSF46689">
    <property type="entry name" value="Homeodomain-like"/>
    <property type="match status" value="1"/>
</dbReference>